<proteinExistence type="predicted"/>
<dbReference type="InterPro" id="IPR032599">
    <property type="entry name" value="YcdB/YcdC_rep_domain"/>
</dbReference>
<dbReference type="OrthoDB" id="2473368at2"/>
<dbReference type="eggNOG" id="ENOG502ZA5A">
    <property type="taxonomic scope" value="Bacteria"/>
</dbReference>
<accession>M1MWK3</accession>
<dbReference type="EMBL" id="CP004121">
    <property type="protein sequence ID" value="AGF58971.1"/>
    <property type="molecule type" value="Genomic_DNA"/>
</dbReference>
<dbReference type="STRING" id="36745.CLSAP_49750"/>
<keyword evidence="1" id="KW-0677">Repeat</keyword>
<dbReference type="Proteomes" id="UP000011728">
    <property type="component" value="Chromosome"/>
</dbReference>
<reference evidence="4 5" key="1">
    <citation type="submission" date="2013-02" db="EMBL/GenBank/DDBJ databases">
        <title>Genome sequence of Clostridium saccharoperbutylacetonicum N1-4(HMT).</title>
        <authorList>
            <person name="Poehlein A."/>
            <person name="Daniel R."/>
        </authorList>
    </citation>
    <scope>NUCLEOTIDE SEQUENCE [LARGE SCALE GENOMIC DNA]</scope>
    <source>
        <strain evidence="5">N1-4(HMT)</strain>
    </source>
</reference>
<feature type="chain" id="PRO_5004015851" evidence="2">
    <location>
        <begin position="27"/>
        <end position="693"/>
    </location>
</feature>
<evidence type="ECO:0000313" key="5">
    <source>
        <dbReference type="Proteomes" id="UP000011728"/>
    </source>
</evidence>
<feature type="domain" description="SLH" evidence="3">
    <location>
        <begin position="635"/>
        <end position="693"/>
    </location>
</feature>
<dbReference type="Pfam" id="PF00395">
    <property type="entry name" value="SLH"/>
    <property type="match status" value="1"/>
</dbReference>
<evidence type="ECO:0000256" key="1">
    <source>
        <dbReference type="ARBA" id="ARBA00022737"/>
    </source>
</evidence>
<protein>
    <submittedName>
        <fullName evidence="4">S-layer domain-containing protein</fullName>
    </submittedName>
</protein>
<dbReference type="PATRIC" id="fig|931276.5.peg.5277"/>
<keyword evidence="5" id="KW-1185">Reference proteome</keyword>
<dbReference type="Pfam" id="PF16244">
    <property type="entry name" value="DUF4901"/>
    <property type="match status" value="2"/>
</dbReference>
<evidence type="ECO:0000259" key="3">
    <source>
        <dbReference type="PROSITE" id="PS51272"/>
    </source>
</evidence>
<sequence>MKKKRIINLFLIVCLLLSTISLPTFAAEEDGKGLEKAIVAAKNVITVPDNYTDFRSSSEERDTSNGKVRVWRLNWKQKEDKSDFISASVDEDGFLYEYNRYNDNENSNGLAKVTKEKAQASAEEFLNKVVPNYSSQMKKVEDDSNTYSNEEYYFKYQRFVNEVPVNFVNVNIGVNKYTGEVTSYNGGTPEGRGIQYPNKDGIIQISEAEKGYVEKLGVKLKYYSYYDYSKNKMNIFAGYSINENKNKAIDGKTGQVVSLYKDDPIYNMKDLANGVTADKSVVQSKPELTKEEIDAVNSVRNLITKEKAENILRETFDIVTSDMKFKDASLNKDIINDKYIWNISIDGAYGEVDAKSGEIINFSYYKDNNVKGNKISKAQGQNTAEAFLRKNVSDKFNQTKLEDIKEPILKIATTNEEKTFSFNYMRQVNGIEFSNNSLNVEVDNASGKVIGYNNRWYDNVSFPDVNQAMNKEAAFSIFKQLEGFQLEYARLDKNIIGLVYNFKDNNGEIIIDPISGVRLDYTGKAYKENKLPEYTDIKGHWSEKIVKELLDNGYYINQGKFNPDNNITQIDFFKYLYSPVRNSYNTDDEFYDMLVQNGIIKKEEKAPNSIVSNGEAAKFATRYLGYEKIALHSEIFNNPFKDNIDDKYKGYAAICYSLKVIAGTNGNFDQNHNLSSADAAVIVYNLINLSNKS</sequence>
<dbReference type="RefSeq" id="WP_015395279.1">
    <property type="nucleotide sequence ID" value="NC_020291.1"/>
</dbReference>
<dbReference type="PROSITE" id="PS51272">
    <property type="entry name" value="SLH"/>
    <property type="match status" value="1"/>
</dbReference>
<gene>
    <name evidence="4" type="ORF">Cspa_c52260</name>
</gene>
<evidence type="ECO:0000256" key="2">
    <source>
        <dbReference type="SAM" id="SignalP"/>
    </source>
</evidence>
<dbReference type="KEGG" id="csr:Cspa_c52260"/>
<dbReference type="HOGENOM" id="CLU_019560_0_0_9"/>
<keyword evidence="2" id="KW-0732">Signal</keyword>
<dbReference type="InterPro" id="IPR001119">
    <property type="entry name" value="SLH_dom"/>
</dbReference>
<evidence type="ECO:0000313" key="4">
    <source>
        <dbReference type="EMBL" id="AGF58971.1"/>
    </source>
</evidence>
<name>M1MWK3_9CLOT</name>
<organism evidence="4 5">
    <name type="scientific">Clostridium saccharoperbutylacetonicum N1-4(HMT)</name>
    <dbReference type="NCBI Taxonomy" id="931276"/>
    <lineage>
        <taxon>Bacteria</taxon>
        <taxon>Bacillati</taxon>
        <taxon>Bacillota</taxon>
        <taxon>Clostridia</taxon>
        <taxon>Eubacteriales</taxon>
        <taxon>Clostridiaceae</taxon>
        <taxon>Clostridium</taxon>
    </lineage>
</organism>
<dbReference type="AlphaFoldDB" id="M1MWK3"/>
<feature type="signal peptide" evidence="2">
    <location>
        <begin position="1"/>
        <end position="26"/>
    </location>
</feature>